<accession>A0ABR4JTG2</accession>
<name>A0ABR4JTG2_9EURO</name>
<feature type="transmembrane region" description="Helical" evidence="9">
    <location>
        <begin position="357"/>
        <end position="378"/>
    </location>
</feature>
<dbReference type="NCBIfam" id="TIGR00879">
    <property type="entry name" value="SP"/>
    <property type="match status" value="1"/>
</dbReference>
<evidence type="ECO:0000256" key="4">
    <source>
        <dbReference type="ARBA" id="ARBA00022692"/>
    </source>
</evidence>
<evidence type="ECO:0000259" key="10">
    <source>
        <dbReference type="PROSITE" id="PS50850"/>
    </source>
</evidence>
<keyword evidence="3 7" id="KW-0813">Transport</keyword>
<dbReference type="Proteomes" id="UP001610446">
    <property type="component" value="Unassembled WGS sequence"/>
</dbReference>
<comment type="subcellular location">
    <subcellularLocation>
        <location evidence="1">Membrane</location>
        <topology evidence="1">Multi-pass membrane protein</topology>
    </subcellularLocation>
</comment>
<evidence type="ECO:0000256" key="7">
    <source>
        <dbReference type="RuleBase" id="RU003346"/>
    </source>
</evidence>
<dbReference type="PANTHER" id="PTHR48022">
    <property type="entry name" value="PLASTIDIC GLUCOSE TRANSPORTER 4"/>
    <property type="match status" value="1"/>
</dbReference>
<protein>
    <submittedName>
        <fullName evidence="11">General substrate transporter</fullName>
    </submittedName>
</protein>
<feature type="transmembrane region" description="Helical" evidence="9">
    <location>
        <begin position="108"/>
        <end position="130"/>
    </location>
</feature>
<feature type="transmembrane region" description="Helical" evidence="9">
    <location>
        <begin position="486"/>
        <end position="504"/>
    </location>
</feature>
<evidence type="ECO:0000256" key="6">
    <source>
        <dbReference type="ARBA" id="ARBA00023136"/>
    </source>
</evidence>
<dbReference type="InterPro" id="IPR003663">
    <property type="entry name" value="Sugar/inositol_transpt"/>
</dbReference>
<feature type="transmembrane region" description="Helical" evidence="9">
    <location>
        <begin position="65"/>
        <end position="88"/>
    </location>
</feature>
<dbReference type="PROSITE" id="PS00217">
    <property type="entry name" value="SUGAR_TRANSPORT_2"/>
    <property type="match status" value="1"/>
</dbReference>
<feature type="transmembrane region" description="Helical" evidence="9">
    <location>
        <begin position="415"/>
        <end position="439"/>
    </location>
</feature>
<dbReference type="EMBL" id="JBFXLU010000090">
    <property type="protein sequence ID" value="KAL2843339.1"/>
    <property type="molecule type" value="Genomic_DNA"/>
</dbReference>
<organism evidence="11 12">
    <name type="scientific">Aspergillus pseudoustus</name>
    <dbReference type="NCBI Taxonomy" id="1810923"/>
    <lineage>
        <taxon>Eukaryota</taxon>
        <taxon>Fungi</taxon>
        <taxon>Dikarya</taxon>
        <taxon>Ascomycota</taxon>
        <taxon>Pezizomycotina</taxon>
        <taxon>Eurotiomycetes</taxon>
        <taxon>Eurotiomycetidae</taxon>
        <taxon>Eurotiales</taxon>
        <taxon>Aspergillaceae</taxon>
        <taxon>Aspergillus</taxon>
        <taxon>Aspergillus subgen. Nidulantes</taxon>
    </lineage>
</organism>
<feature type="transmembrane region" description="Helical" evidence="9">
    <location>
        <begin position="385"/>
        <end position="403"/>
    </location>
</feature>
<keyword evidence="12" id="KW-1185">Reference proteome</keyword>
<dbReference type="InterPro" id="IPR005828">
    <property type="entry name" value="MFS_sugar_transport-like"/>
</dbReference>
<dbReference type="InterPro" id="IPR050360">
    <property type="entry name" value="MFS_Sugar_Transporters"/>
</dbReference>
<feature type="transmembrane region" description="Helical" evidence="9">
    <location>
        <begin position="166"/>
        <end position="189"/>
    </location>
</feature>
<keyword evidence="5 9" id="KW-1133">Transmembrane helix</keyword>
<evidence type="ECO:0000313" key="11">
    <source>
        <dbReference type="EMBL" id="KAL2843339.1"/>
    </source>
</evidence>
<dbReference type="PROSITE" id="PS50850">
    <property type="entry name" value="MFS"/>
    <property type="match status" value="1"/>
</dbReference>
<sequence length="549" mass="60680">MSHTKKEDTPAATVEQIEATSHTGQSPEDLKGLSSTATAHGQGLTGYEHLGVWASIKKFKVASAICFLTAISAAAEGYQISLVGSIIANPGFVKVFATQVDETSQPTLASSVLSTWGSLSSVGQLVGQLLISFVSNRFGRKISMYSLWLILALSIIVEGISRNWRVWLAAKILGGLGVGCLQATLPLYIGEIAPIRIRGTFLMCYTMWWVTGQFFAPIALQSFSKSDPENWLTPVFTQWAHIGLMFVIFLVVPESPSWYILRGKAELAKKSLRFIYWRVDGFDINHQYNLLSINVDHERDVAKKQEGESWYEIFRGINRLRTIISFWAIMTQQFLGLQVFFTYGTYFFQQAGLEDPFMATCITSGVNIAASLVIICLADITGRRWMVTWGSTLCWVCGVGVGTLGVVPKNGASDIILVIFAVFWNIGLIANSAGGYACLSEVSSLRLRTFTIGFAIGIIGPVGIVMGILVPYMLNANQWDWGLKTTWFFTGIGAPFLLALWFLIPETSGRSTAELDELFERKIKPWRFHKTLTLTQRMAEKEGTASKDG</sequence>
<feature type="transmembrane region" description="Helical" evidence="9">
    <location>
        <begin position="201"/>
        <end position="220"/>
    </location>
</feature>
<evidence type="ECO:0000313" key="12">
    <source>
        <dbReference type="Proteomes" id="UP001610446"/>
    </source>
</evidence>
<evidence type="ECO:0000256" key="8">
    <source>
        <dbReference type="SAM" id="MobiDB-lite"/>
    </source>
</evidence>
<proteinExistence type="inferred from homology"/>
<dbReference type="SUPFAM" id="SSF103473">
    <property type="entry name" value="MFS general substrate transporter"/>
    <property type="match status" value="1"/>
</dbReference>
<evidence type="ECO:0000256" key="9">
    <source>
        <dbReference type="SAM" id="Phobius"/>
    </source>
</evidence>
<feature type="transmembrane region" description="Helical" evidence="9">
    <location>
        <begin position="142"/>
        <end position="160"/>
    </location>
</feature>
<feature type="domain" description="Major facilitator superfamily (MFS) profile" evidence="10">
    <location>
        <begin position="65"/>
        <end position="508"/>
    </location>
</feature>
<feature type="region of interest" description="Disordered" evidence="8">
    <location>
        <begin position="1"/>
        <end position="35"/>
    </location>
</feature>
<feature type="transmembrane region" description="Helical" evidence="9">
    <location>
        <begin position="451"/>
        <end position="474"/>
    </location>
</feature>
<gene>
    <name evidence="11" type="ORF">BJY01DRAFT_235656</name>
</gene>
<dbReference type="InterPro" id="IPR005829">
    <property type="entry name" value="Sugar_transporter_CS"/>
</dbReference>
<feature type="transmembrane region" description="Helical" evidence="9">
    <location>
        <begin position="240"/>
        <end position="261"/>
    </location>
</feature>
<evidence type="ECO:0000256" key="2">
    <source>
        <dbReference type="ARBA" id="ARBA00010992"/>
    </source>
</evidence>
<keyword evidence="4 9" id="KW-0812">Transmembrane</keyword>
<evidence type="ECO:0000256" key="3">
    <source>
        <dbReference type="ARBA" id="ARBA00022448"/>
    </source>
</evidence>
<feature type="transmembrane region" description="Helical" evidence="9">
    <location>
        <begin position="324"/>
        <end position="345"/>
    </location>
</feature>
<evidence type="ECO:0000256" key="1">
    <source>
        <dbReference type="ARBA" id="ARBA00004141"/>
    </source>
</evidence>
<dbReference type="Pfam" id="PF00083">
    <property type="entry name" value="Sugar_tr"/>
    <property type="match status" value="1"/>
</dbReference>
<dbReference type="Gene3D" id="1.20.1250.20">
    <property type="entry name" value="MFS general substrate transporter like domains"/>
    <property type="match status" value="1"/>
</dbReference>
<reference evidence="11 12" key="1">
    <citation type="submission" date="2024-07" db="EMBL/GenBank/DDBJ databases">
        <title>Section-level genome sequencing and comparative genomics of Aspergillus sections Usti and Cavernicolus.</title>
        <authorList>
            <consortium name="Lawrence Berkeley National Laboratory"/>
            <person name="Nybo J.L."/>
            <person name="Vesth T.C."/>
            <person name="Theobald S."/>
            <person name="Frisvad J.C."/>
            <person name="Larsen T.O."/>
            <person name="Kjaerboelling I."/>
            <person name="Rothschild-Mancinelli K."/>
            <person name="Lyhne E.K."/>
            <person name="Kogle M.E."/>
            <person name="Barry K."/>
            <person name="Clum A."/>
            <person name="Na H."/>
            <person name="Ledsgaard L."/>
            <person name="Lin J."/>
            <person name="Lipzen A."/>
            <person name="Kuo A."/>
            <person name="Riley R."/>
            <person name="Mondo S."/>
            <person name="Labutti K."/>
            <person name="Haridas S."/>
            <person name="Pangalinan J."/>
            <person name="Salamov A.A."/>
            <person name="Simmons B.A."/>
            <person name="Magnuson J.K."/>
            <person name="Chen J."/>
            <person name="Drula E."/>
            <person name="Henrissat B."/>
            <person name="Wiebenga A."/>
            <person name="Lubbers R.J."/>
            <person name="Gomes A.C."/>
            <person name="Makela M.R."/>
            <person name="Stajich J."/>
            <person name="Grigoriev I.V."/>
            <person name="Mortensen U.H."/>
            <person name="De Vries R.P."/>
            <person name="Baker S.E."/>
            <person name="Andersen M.R."/>
        </authorList>
    </citation>
    <scope>NUCLEOTIDE SEQUENCE [LARGE SCALE GENOMIC DNA]</scope>
    <source>
        <strain evidence="11 12">CBS 123904</strain>
    </source>
</reference>
<dbReference type="InterPro" id="IPR020846">
    <property type="entry name" value="MFS_dom"/>
</dbReference>
<comment type="similarity">
    <text evidence="2 7">Belongs to the major facilitator superfamily. Sugar transporter (TC 2.A.1.1) family.</text>
</comment>
<dbReference type="PANTHER" id="PTHR48022:SF15">
    <property type="entry name" value="ALPHA-GLUCOSIDE TRANSPORTER, PUTATIVE (AFU_ORTHOLOGUE AFUA_5G00500)-RELATED"/>
    <property type="match status" value="1"/>
</dbReference>
<comment type="caution">
    <text evidence="11">The sequence shown here is derived from an EMBL/GenBank/DDBJ whole genome shotgun (WGS) entry which is preliminary data.</text>
</comment>
<dbReference type="InterPro" id="IPR036259">
    <property type="entry name" value="MFS_trans_sf"/>
</dbReference>
<keyword evidence="6 9" id="KW-0472">Membrane</keyword>
<evidence type="ECO:0000256" key="5">
    <source>
        <dbReference type="ARBA" id="ARBA00022989"/>
    </source>
</evidence>